<organism evidence="2 3">
    <name type="scientific">Duganella qianjiadongensis</name>
    <dbReference type="NCBI Taxonomy" id="2692176"/>
    <lineage>
        <taxon>Bacteria</taxon>
        <taxon>Pseudomonadati</taxon>
        <taxon>Pseudomonadota</taxon>
        <taxon>Betaproteobacteria</taxon>
        <taxon>Burkholderiales</taxon>
        <taxon>Oxalobacteraceae</taxon>
        <taxon>Telluria group</taxon>
        <taxon>Duganella</taxon>
    </lineage>
</organism>
<feature type="region of interest" description="Disordered" evidence="1">
    <location>
        <begin position="1"/>
        <end position="39"/>
    </location>
</feature>
<gene>
    <name evidence="2" type="ORF">GTP27_01210</name>
</gene>
<sequence>MHPTLTGSAKGKTKLQATVAAPEGRRSSHSSAGPSTAPALKQRVTVVAATPAEVAGQFRALRDMEGKKSAIDAEFTTTLHELDATFTRYTMKARGKAKSCNFALESQTDKIRAWIHQADTHHLKTMVSTWDASASNEQHFIRDYMVSHLKYRDTMAKVAAGTELLADFIPLLRLDADVDMMSHEQLQQLDRQLAELAPATQGLRWEHEGKDQKLLLCQVLAEQPIQKLHAMLAAWPATKAAIDTMQQPLRGAITDALRVVMARNPQKSQALVIVNQALAKFNSWLGQGRPLSARATHPEAVLINRLDDLNRIMRTHWGKLEKSDYLANPPLAGQKGDFAHWSGWSKDNKTSQLDTLTAELKKLSLADLEYVIDNWTYERKPMDEARNPVRRLVCDIAAEKKMNQVGDAHSAVQAHLRLADINAPAQLTLQNLLALCRHHAVEGVTAEQLAMQAIGTIMREAVFTRPKDVVHYTALFAAMSVGELKAHYVPRADNDDFTYARNAIKGNIAQRANELDQPETQQEYQEFMTHFDNVAPRRGR</sequence>
<comment type="caution">
    <text evidence="2">The sequence shown here is derived from an EMBL/GenBank/DDBJ whole genome shotgun (WGS) entry which is preliminary data.</text>
</comment>
<evidence type="ECO:0008006" key="4">
    <source>
        <dbReference type="Google" id="ProtNLM"/>
    </source>
</evidence>
<proteinExistence type="predicted"/>
<dbReference type="RefSeq" id="WP_161037368.1">
    <property type="nucleotide sequence ID" value="NZ_WWCM01000001.1"/>
</dbReference>
<protein>
    <recommendedName>
        <fullName evidence="4">Type III effector protein</fullName>
    </recommendedName>
</protein>
<evidence type="ECO:0000313" key="2">
    <source>
        <dbReference type="EMBL" id="MYM37945.1"/>
    </source>
</evidence>
<evidence type="ECO:0000313" key="3">
    <source>
        <dbReference type="Proteomes" id="UP000478090"/>
    </source>
</evidence>
<name>A0ABW9VH02_9BURK</name>
<reference evidence="2 3" key="1">
    <citation type="submission" date="2019-12" db="EMBL/GenBank/DDBJ databases">
        <title>Novel species isolated from a subtropical stream in China.</title>
        <authorList>
            <person name="Lu H."/>
        </authorList>
    </citation>
    <scope>NUCLEOTIDE SEQUENCE [LARGE SCALE GENOMIC DNA]</scope>
    <source>
        <strain evidence="2 3">CY13W</strain>
    </source>
</reference>
<evidence type="ECO:0000256" key="1">
    <source>
        <dbReference type="SAM" id="MobiDB-lite"/>
    </source>
</evidence>
<keyword evidence="3" id="KW-1185">Reference proteome</keyword>
<accession>A0ABW9VH02</accession>
<dbReference type="Proteomes" id="UP000478090">
    <property type="component" value="Unassembled WGS sequence"/>
</dbReference>
<dbReference type="EMBL" id="WWCM01000001">
    <property type="protein sequence ID" value="MYM37945.1"/>
    <property type="molecule type" value="Genomic_DNA"/>
</dbReference>